<feature type="transmembrane region" description="Helical" evidence="5">
    <location>
        <begin position="16"/>
        <end position="33"/>
    </location>
</feature>
<evidence type="ECO:0000256" key="4">
    <source>
        <dbReference type="ARBA" id="ARBA00023136"/>
    </source>
</evidence>
<feature type="transmembrane region" description="Helical" evidence="5">
    <location>
        <begin position="191"/>
        <end position="211"/>
    </location>
</feature>
<dbReference type="OrthoDB" id="8576060at2"/>
<comment type="caution">
    <text evidence="7">The sequence shown here is derived from an EMBL/GenBank/DDBJ whole genome shotgun (WGS) entry which is preliminary data.</text>
</comment>
<keyword evidence="4 5" id="KW-0472">Membrane</keyword>
<feature type="transmembrane region" description="Helical" evidence="5">
    <location>
        <begin position="73"/>
        <end position="90"/>
    </location>
</feature>
<dbReference type="GO" id="GO:0016874">
    <property type="term" value="F:ligase activity"/>
    <property type="evidence" value="ECO:0007669"/>
    <property type="project" value="UniProtKB-KW"/>
</dbReference>
<feature type="transmembrane region" description="Helical" evidence="5">
    <location>
        <begin position="328"/>
        <end position="351"/>
    </location>
</feature>
<feature type="domain" description="O-antigen ligase-related" evidence="6">
    <location>
        <begin position="176"/>
        <end position="338"/>
    </location>
</feature>
<gene>
    <name evidence="7" type="ORF">DFP85_10181</name>
</gene>
<evidence type="ECO:0000256" key="2">
    <source>
        <dbReference type="ARBA" id="ARBA00022692"/>
    </source>
</evidence>
<feature type="transmembrane region" description="Helical" evidence="5">
    <location>
        <begin position="363"/>
        <end position="380"/>
    </location>
</feature>
<name>A0A4V3DQR7_9GAMM</name>
<organism evidence="7 8">
    <name type="scientific">Halomonas ventosae</name>
    <dbReference type="NCBI Taxonomy" id="229007"/>
    <lineage>
        <taxon>Bacteria</taxon>
        <taxon>Pseudomonadati</taxon>
        <taxon>Pseudomonadota</taxon>
        <taxon>Gammaproteobacteria</taxon>
        <taxon>Oceanospirillales</taxon>
        <taxon>Halomonadaceae</taxon>
        <taxon>Halomonas</taxon>
    </lineage>
</organism>
<dbReference type="InterPro" id="IPR007016">
    <property type="entry name" value="O-antigen_ligase-rel_domated"/>
</dbReference>
<keyword evidence="2 5" id="KW-0812">Transmembrane</keyword>
<dbReference type="Pfam" id="PF04932">
    <property type="entry name" value="Wzy_C"/>
    <property type="match status" value="1"/>
</dbReference>
<dbReference type="InterPro" id="IPR051533">
    <property type="entry name" value="WaaL-like"/>
</dbReference>
<dbReference type="GO" id="GO:0016020">
    <property type="term" value="C:membrane"/>
    <property type="evidence" value="ECO:0007669"/>
    <property type="project" value="UniProtKB-SubCell"/>
</dbReference>
<dbReference type="EMBL" id="SNZJ01000001">
    <property type="protein sequence ID" value="TDR57266.1"/>
    <property type="molecule type" value="Genomic_DNA"/>
</dbReference>
<dbReference type="Proteomes" id="UP000295212">
    <property type="component" value="Unassembled WGS sequence"/>
</dbReference>
<dbReference type="PANTHER" id="PTHR37422">
    <property type="entry name" value="TEICHURONIC ACID BIOSYNTHESIS PROTEIN TUAE"/>
    <property type="match status" value="1"/>
</dbReference>
<evidence type="ECO:0000256" key="5">
    <source>
        <dbReference type="SAM" id="Phobius"/>
    </source>
</evidence>
<sequence length="424" mass="47255">MLYAGLRLAAPDMGELAGTLMALTGLFAVLRWGRGIRSGGALWLLLAVIVIQLVSWVGGYLHHPQWMTDTPQLDRLAKWFLFIGLAWWLGGSTRATLLAWGLALVGLMAVVWLIDGNLTHWQLGLNGRRVDFGIRNAQHTALFFGAALIGLICFARRCLAPGRMAWLRRLGWGFAVGSCLVGIGITQTRAVWLAMMVVLIVMAAVIALHAYAVGHRGRWGKPALVGVVLLVIAVVASGWWFQGAVEKRLEAERSVITQALEDDWKTLSYSSIGNRLLSWRASVEWIKERPLIGWGEEGRSLVTTETDWLPRQTRENYGHLHNIFLELLVSYGLLGVMAIGALVGWVGIGTWKAWRGGTMPDDMALFGLAFFVFYFIVGQFESYSFFWTGSYLQNLVLGGLVTHIWRWQVESGQRIFPAIFRKEA</sequence>
<dbReference type="AlphaFoldDB" id="A0A4V3DQR7"/>
<evidence type="ECO:0000256" key="1">
    <source>
        <dbReference type="ARBA" id="ARBA00004141"/>
    </source>
</evidence>
<feature type="transmembrane region" description="Helical" evidence="5">
    <location>
        <begin position="134"/>
        <end position="154"/>
    </location>
</feature>
<feature type="transmembrane region" description="Helical" evidence="5">
    <location>
        <begin position="223"/>
        <end position="241"/>
    </location>
</feature>
<dbReference type="PANTHER" id="PTHR37422:SF13">
    <property type="entry name" value="LIPOPOLYSACCHARIDE BIOSYNTHESIS PROTEIN PA4999-RELATED"/>
    <property type="match status" value="1"/>
</dbReference>
<keyword evidence="3 5" id="KW-1133">Transmembrane helix</keyword>
<proteinExistence type="predicted"/>
<evidence type="ECO:0000256" key="3">
    <source>
        <dbReference type="ARBA" id="ARBA00022989"/>
    </source>
</evidence>
<feature type="transmembrane region" description="Helical" evidence="5">
    <location>
        <begin position="40"/>
        <end position="61"/>
    </location>
</feature>
<evidence type="ECO:0000259" key="6">
    <source>
        <dbReference type="Pfam" id="PF04932"/>
    </source>
</evidence>
<feature type="transmembrane region" description="Helical" evidence="5">
    <location>
        <begin position="97"/>
        <end position="114"/>
    </location>
</feature>
<keyword evidence="7" id="KW-0436">Ligase</keyword>
<reference evidence="7 8" key="1">
    <citation type="submission" date="2019-03" db="EMBL/GenBank/DDBJ databases">
        <title>Genomic Encyclopedia of Type Strains, Phase III (KMG-III): the genomes of soil and plant-associated and newly described type strains.</title>
        <authorList>
            <person name="Whitman W."/>
        </authorList>
    </citation>
    <scope>NUCLEOTIDE SEQUENCE [LARGE SCALE GENOMIC DNA]</scope>
    <source>
        <strain evidence="7 8">CECT 5797</strain>
    </source>
</reference>
<evidence type="ECO:0000313" key="7">
    <source>
        <dbReference type="EMBL" id="TDR57266.1"/>
    </source>
</evidence>
<comment type="subcellular location">
    <subcellularLocation>
        <location evidence="1">Membrane</location>
        <topology evidence="1">Multi-pass membrane protein</topology>
    </subcellularLocation>
</comment>
<evidence type="ECO:0000313" key="8">
    <source>
        <dbReference type="Proteomes" id="UP000295212"/>
    </source>
</evidence>
<accession>A0A4V3DQR7</accession>
<protein>
    <submittedName>
        <fullName evidence="7">O-antigen ligase</fullName>
    </submittedName>
</protein>